<dbReference type="EMBL" id="JAVXUP010000469">
    <property type="protein sequence ID" value="KAK3027226.1"/>
    <property type="molecule type" value="Genomic_DNA"/>
</dbReference>
<evidence type="ECO:0000256" key="6">
    <source>
        <dbReference type="ARBA" id="ARBA00047984"/>
    </source>
</evidence>
<dbReference type="EC" id="3.6.4.13" evidence="1"/>
<dbReference type="Pfam" id="PF00271">
    <property type="entry name" value="Helicase_C"/>
    <property type="match status" value="1"/>
</dbReference>
<dbReference type="GO" id="GO:0016787">
    <property type="term" value="F:hydrolase activity"/>
    <property type="evidence" value="ECO:0007669"/>
    <property type="project" value="UniProtKB-KW"/>
</dbReference>
<dbReference type="GO" id="GO:0003724">
    <property type="term" value="F:RNA helicase activity"/>
    <property type="evidence" value="ECO:0007669"/>
    <property type="project" value="UniProtKB-EC"/>
</dbReference>
<evidence type="ECO:0000256" key="2">
    <source>
        <dbReference type="ARBA" id="ARBA00022741"/>
    </source>
</evidence>
<dbReference type="PANTHER" id="PTHR47963:SF10">
    <property type="entry name" value="ATP-DEPENDENT RNA HELICASE DDX6_DHH1"/>
    <property type="match status" value="1"/>
</dbReference>
<protein>
    <recommendedName>
        <fullName evidence="1">RNA helicase</fullName>
        <ecNumber evidence="1">3.6.4.13</ecNumber>
    </recommendedName>
</protein>
<feature type="domain" description="Helicase C-terminal" evidence="7">
    <location>
        <begin position="8"/>
        <end position="47"/>
    </location>
</feature>
<dbReference type="SUPFAM" id="SSF52540">
    <property type="entry name" value="P-loop containing nucleoside triphosphate hydrolases"/>
    <property type="match status" value="1"/>
</dbReference>
<name>A0AA89BC26_9ASTE</name>
<keyword evidence="3" id="KW-0378">Hydrolase</keyword>
<gene>
    <name evidence="8" type="ORF">RJ639_041644</name>
</gene>
<dbReference type="InterPro" id="IPR001650">
    <property type="entry name" value="Helicase_C-like"/>
</dbReference>
<keyword evidence="4" id="KW-0347">Helicase</keyword>
<dbReference type="GO" id="GO:0005524">
    <property type="term" value="F:ATP binding"/>
    <property type="evidence" value="ECO:0007669"/>
    <property type="project" value="UniProtKB-KW"/>
</dbReference>
<dbReference type="AlphaFoldDB" id="A0AA89BC26"/>
<dbReference type="InterPro" id="IPR027417">
    <property type="entry name" value="P-loop_NTPase"/>
</dbReference>
<evidence type="ECO:0000313" key="8">
    <source>
        <dbReference type="EMBL" id="KAK3027226.1"/>
    </source>
</evidence>
<comment type="catalytic activity">
    <reaction evidence="6">
        <text>ATP + H2O = ADP + phosphate + H(+)</text>
        <dbReference type="Rhea" id="RHEA:13065"/>
        <dbReference type="ChEBI" id="CHEBI:15377"/>
        <dbReference type="ChEBI" id="CHEBI:15378"/>
        <dbReference type="ChEBI" id="CHEBI:30616"/>
        <dbReference type="ChEBI" id="CHEBI:43474"/>
        <dbReference type="ChEBI" id="CHEBI:456216"/>
        <dbReference type="EC" id="3.6.4.13"/>
    </reaction>
</comment>
<evidence type="ECO:0000256" key="5">
    <source>
        <dbReference type="ARBA" id="ARBA00022840"/>
    </source>
</evidence>
<evidence type="ECO:0000313" key="9">
    <source>
        <dbReference type="Proteomes" id="UP001188597"/>
    </source>
</evidence>
<sequence>EVRHGGGYLLVATDIAARGVDLPETTHIYNFELPKDAVHYLHRAGRTVTVYLKKPMELPHCICGTLEPGFTCLSLSLSCGQNLKSNRTTRDIEARTLPTEENHKKSPVYLNIAISEGDTAAKVVSASKMSV</sequence>
<evidence type="ECO:0000256" key="4">
    <source>
        <dbReference type="ARBA" id="ARBA00022806"/>
    </source>
</evidence>
<comment type="caution">
    <text evidence="8">The sequence shown here is derived from an EMBL/GenBank/DDBJ whole genome shotgun (WGS) entry which is preliminary data.</text>
</comment>
<keyword evidence="2" id="KW-0547">Nucleotide-binding</keyword>
<dbReference type="PANTHER" id="PTHR47963">
    <property type="entry name" value="DEAD-BOX ATP-DEPENDENT RNA HELICASE 47, MITOCHONDRIAL"/>
    <property type="match status" value="1"/>
</dbReference>
<dbReference type="InterPro" id="IPR050547">
    <property type="entry name" value="DEAD_box_RNA_helicases"/>
</dbReference>
<reference evidence="8" key="1">
    <citation type="submission" date="2022-12" db="EMBL/GenBank/DDBJ databases">
        <title>Draft genome assemblies for two species of Escallonia (Escalloniales).</title>
        <authorList>
            <person name="Chanderbali A."/>
            <person name="Dervinis C."/>
            <person name="Anghel I."/>
            <person name="Soltis D."/>
            <person name="Soltis P."/>
            <person name="Zapata F."/>
        </authorList>
    </citation>
    <scope>NUCLEOTIDE SEQUENCE</scope>
    <source>
        <strain evidence="8">UCBG64.0493</strain>
        <tissue evidence="8">Leaf</tissue>
    </source>
</reference>
<dbReference type="Gene3D" id="3.40.50.300">
    <property type="entry name" value="P-loop containing nucleotide triphosphate hydrolases"/>
    <property type="match status" value="1"/>
</dbReference>
<evidence type="ECO:0000256" key="3">
    <source>
        <dbReference type="ARBA" id="ARBA00022801"/>
    </source>
</evidence>
<dbReference type="GO" id="GO:0003723">
    <property type="term" value="F:RNA binding"/>
    <property type="evidence" value="ECO:0007669"/>
    <property type="project" value="TreeGrafter"/>
</dbReference>
<keyword evidence="5" id="KW-0067">ATP-binding</keyword>
<dbReference type="Proteomes" id="UP001188597">
    <property type="component" value="Unassembled WGS sequence"/>
</dbReference>
<evidence type="ECO:0000256" key="1">
    <source>
        <dbReference type="ARBA" id="ARBA00012552"/>
    </source>
</evidence>
<accession>A0AA89BC26</accession>
<organism evidence="8 9">
    <name type="scientific">Escallonia herrerae</name>
    <dbReference type="NCBI Taxonomy" id="1293975"/>
    <lineage>
        <taxon>Eukaryota</taxon>
        <taxon>Viridiplantae</taxon>
        <taxon>Streptophyta</taxon>
        <taxon>Embryophyta</taxon>
        <taxon>Tracheophyta</taxon>
        <taxon>Spermatophyta</taxon>
        <taxon>Magnoliopsida</taxon>
        <taxon>eudicotyledons</taxon>
        <taxon>Gunneridae</taxon>
        <taxon>Pentapetalae</taxon>
        <taxon>asterids</taxon>
        <taxon>campanulids</taxon>
        <taxon>Escalloniales</taxon>
        <taxon>Escalloniaceae</taxon>
        <taxon>Escallonia</taxon>
    </lineage>
</organism>
<feature type="non-terminal residue" evidence="8">
    <location>
        <position position="1"/>
    </location>
</feature>
<evidence type="ECO:0000259" key="7">
    <source>
        <dbReference type="Pfam" id="PF00271"/>
    </source>
</evidence>
<keyword evidence="9" id="KW-1185">Reference proteome</keyword>
<proteinExistence type="predicted"/>